<feature type="compositionally biased region" description="Basic and acidic residues" evidence="1">
    <location>
        <begin position="69"/>
        <end position="84"/>
    </location>
</feature>
<keyword evidence="3" id="KW-1185">Reference proteome</keyword>
<feature type="compositionally biased region" description="Acidic residues" evidence="1">
    <location>
        <begin position="85"/>
        <end position="94"/>
    </location>
</feature>
<protein>
    <submittedName>
        <fullName evidence="2">Uncharacterized protein</fullName>
    </submittedName>
</protein>
<gene>
    <name evidence="2" type="ORF">CTI12_AA073670</name>
</gene>
<proteinExistence type="predicted"/>
<evidence type="ECO:0000256" key="1">
    <source>
        <dbReference type="SAM" id="MobiDB-lite"/>
    </source>
</evidence>
<comment type="caution">
    <text evidence="2">The sequence shown here is derived from an EMBL/GenBank/DDBJ whole genome shotgun (WGS) entry which is preliminary data.</text>
</comment>
<evidence type="ECO:0000313" key="2">
    <source>
        <dbReference type="EMBL" id="PWA93204.1"/>
    </source>
</evidence>
<feature type="compositionally biased region" description="Basic and acidic residues" evidence="1">
    <location>
        <begin position="155"/>
        <end position="164"/>
    </location>
</feature>
<name>A0A2U1Q5A9_ARTAN</name>
<sequence>MAYLLNPYYFYKDPQIQHDLNVALEFFETIFTGDLEMQKQVTVIELPKYKKKMDRFGKELAISSCKVNNDDYSSHMTQEKNGDRDGDEEVEVQPDSEAHWEAVGEAIEADEYRQPRKSSRTATKTTRRELFDEDFESGSEEVVYEEGEYQSDGVQIREDCGDEE</sequence>
<feature type="region of interest" description="Disordered" evidence="1">
    <location>
        <begin position="69"/>
        <end position="164"/>
    </location>
</feature>
<dbReference type="OrthoDB" id="2012664at2759"/>
<feature type="compositionally biased region" description="Acidic residues" evidence="1">
    <location>
        <begin position="131"/>
        <end position="149"/>
    </location>
</feature>
<accession>A0A2U1Q5A9</accession>
<reference evidence="2 3" key="1">
    <citation type="journal article" date="2018" name="Mol. Plant">
        <title>The genome of Artemisia annua provides insight into the evolution of Asteraceae family and artemisinin biosynthesis.</title>
        <authorList>
            <person name="Shen Q."/>
            <person name="Zhang L."/>
            <person name="Liao Z."/>
            <person name="Wang S."/>
            <person name="Yan T."/>
            <person name="Shi P."/>
            <person name="Liu M."/>
            <person name="Fu X."/>
            <person name="Pan Q."/>
            <person name="Wang Y."/>
            <person name="Lv Z."/>
            <person name="Lu X."/>
            <person name="Zhang F."/>
            <person name="Jiang W."/>
            <person name="Ma Y."/>
            <person name="Chen M."/>
            <person name="Hao X."/>
            <person name="Li L."/>
            <person name="Tang Y."/>
            <person name="Lv G."/>
            <person name="Zhou Y."/>
            <person name="Sun X."/>
            <person name="Brodelius P.E."/>
            <person name="Rose J.K.C."/>
            <person name="Tang K."/>
        </authorList>
    </citation>
    <scope>NUCLEOTIDE SEQUENCE [LARGE SCALE GENOMIC DNA]</scope>
    <source>
        <strain evidence="3">cv. Huhao1</strain>
        <tissue evidence="2">Leaf</tissue>
    </source>
</reference>
<dbReference type="Proteomes" id="UP000245207">
    <property type="component" value="Unassembled WGS sequence"/>
</dbReference>
<dbReference type="AlphaFoldDB" id="A0A2U1Q5A9"/>
<evidence type="ECO:0000313" key="3">
    <source>
        <dbReference type="Proteomes" id="UP000245207"/>
    </source>
</evidence>
<organism evidence="2 3">
    <name type="scientific">Artemisia annua</name>
    <name type="common">Sweet wormwood</name>
    <dbReference type="NCBI Taxonomy" id="35608"/>
    <lineage>
        <taxon>Eukaryota</taxon>
        <taxon>Viridiplantae</taxon>
        <taxon>Streptophyta</taxon>
        <taxon>Embryophyta</taxon>
        <taxon>Tracheophyta</taxon>
        <taxon>Spermatophyta</taxon>
        <taxon>Magnoliopsida</taxon>
        <taxon>eudicotyledons</taxon>
        <taxon>Gunneridae</taxon>
        <taxon>Pentapetalae</taxon>
        <taxon>asterids</taxon>
        <taxon>campanulids</taxon>
        <taxon>Asterales</taxon>
        <taxon>Asteraceae</taxon>
        <taxon>Asteroideae</taxon>
        <taxon>Anthemideae</taxon>
        <taxon>Artemisiinae</taxon>
        <taxon>Artemisia</taxon>
    </lineage>
</organism>
<dbReference type="EMBL" id="PKPP01000404">
    <property type="protein sequence ID" value="PWA93204.1"/>
    <property type="molecule type" value="Genomic_DNA"/>
</dbReference>